<dbReference type="Gene3D" id="3.40.630.30">
    <property type="match status" value="1"/>
</dbReference>
<organism evidence="2 3">
    <name type="scientific">Curvularia clavata</name>
    <dbReference type="NCBI Taxonomy" id="95742"/>
    <lineage>
        <taxon>Eukaryota</taxon>
        <taxon>Fungi</taxon>
        <taxon>Dikarya</taxon>
        <taxon>Ascomycota</taxon>
        <taxon>Pezizomycotina</taxon>
        <taxon>Dothideomycetes</taxon>
        <taxon>Pleosporomycetidae</taxon>
        <taxon>Pleosporales</taxon>
        <taxon>Pleosporineae</taxon>
        <taxon>Pleosporaceae</taxon>
        <taxon>Curvularia</taxon>
    </lineage>
</organism>
<dbReference type="PANTHER" id="PTHR42791">
    <property type="entry name" value="GNAT FAMILY ACETYLTRANSFERASE"/>
    <property type="match status" value="1"/>
</dbReference>
<keyword evidence="3" id="KW-1185">Reference proteome</keyword>
<dbReference type="PROSITE" id="PS51186">
    <property type="entry name" value="GNAT"/>
    <property type="match status" value="1"/>
</dbReference>
<dbReference type="Proteomes" id="UP001056012">
    <property type="component" value="Chromosome 6"/>
</dbReference>
<sequence>MYLRPAEPSDEPAMASLCTRAFFNEDLFGRVIHPHRSLYPDDVQIFWHETIRGDWVNPRNKVFVVVSPSSPSQPEDRVVGAAIWQRQGDDENNTSVQEITQSWRDPRPHFPPLVPTLQHPNRALDPTKKNILEQSAEFTKHYWAGSNARNWFLMLCAVDPEFAGRGCGRLLVRWGIERAQKDGVAASVTSSEGTNGFYLRCGFDEVVGNANEGEGNPLKESEVKGGDILFMWPKER</sequence>
<accession>A0A9Q8ZFF0</accession>
<dbReference type="SUPFAM" id="SSF55729">
    <property type="entry name" value="Acyl-CoA N-acyltransferases (Nat)"/>
    <property type="match status" value="1"/>
</dbReference>
<dbReference type="AlphaFoldDB" id="A0A9Q8ZFF0"/>
<dbReference type="InterPro" id="IPR052523">
    <property type="entry name" value="Trichothecene_AcTrans"/>
</dbReference>
<dbReference type="CDD" id="cd04301">
    <property type="entry name" value="NAT_SF"/>
    <property type="match status" value="1"/>
</dbReference>
<dbReference type="OrthoDB" id="2115692at2759"/>
<dbReference type="EMBL" id="CP089279">
    <property type="protein sequence ID" value="USP80720.1"/>
    <property type="molecule type" value="Genomic_DNA"/>
</dbReference>
<dbReference type="InterPro" id="IPR000182">
    <property type="entry name" value="GNAT_dom"/>
</dbReference>
<reference evidence="2" key="1">
    <citation type="submission" date="2021-12" db="EMBL/GenBank/DDBJ databases">
        <title>Curvularia clavata genome.</title>
        <authorList>
            <person name="Cao Y."/>
        </authorList>
    </citation>
    <scope>NUCLEOTIDE SEQUENCE</scope>
    <source>
        <strain evidence="2">Yc1106</strain>
    </source>
</reference>
<dbReference type="InterPro" id="IPR016181">
    <property type="entry name" value="Acyl_CoA_acyltransferase"/>
</dbReference>
<dbReference type="GO" id="GO:0016747">
    <property type="term" value="F:acyltransferase activity, transferring groups other than amino-acyl groups"/>
    <property type="evidence" value="ECO:0007669"/>
    <property type="project" value="InterPro"/>
</dbReference>
<feature type="domain" description="N-acetyltransferase" evidence="1">
    <location>
        <begin position="64"/>
        <end position="235"/>
    </location>
</feature>
<dbReference type="VEuPathDB" id="FungiDB:yc1106_07994"/>
<evidence type="ECO:0000313" key="2">
    <source>
        <dbReference type="EMBL" id="USP80720.1"/>
    </source>
</evidence>
<protein>
    <recommendedName>
        <fullName evidence="1">N-acetyltransferase domain-containing protein</fullName>
    </recommendedName>
</protein>
<evidence type="ECO:0000259" key="1">
    <source>
        <dbReference type="PROSITE" id="PS51186"/>
    </source>
</evidence>
<evidence type="ECO:0000313" key="3">
    <source>
        <dbReference type="Proteomes" id="UP001056012"/>
    </source>
</evidence>
<gene>
    <name evidence="2" type="ORF">yc1106_07994</name>
</gene>
<name>A0A9Q8ZFF0_CURCL</name>
<dbReference type="PANTHER" id="PTHR42791:SF16">
    <property type="entry name" value="N-ACETYLTRANSFERASE DOMAIN-CONTAINING PROTEIN"/>
    <property type="match status" value="1"/>
</dbReference>
<proteinExistence type="predicted"/>
<dbReference type="Pfam" id="PF00583">
    <property type="entry name" value="Acetyltransf_1"/>
    <property type="match status" value="1"/>
</dbReference>